<dbReference type="RefSeq" id="XP_025468644.1">
    <property type="nucleotide sequence ID" value="XM_025606165.1"/>
</dbReference>
<evidence type="ECO:0000313" key="1">
    <source>
        <dbReference type="EMBL" id="PWY90266.1"/>
    </source>
</evidence>
<name>A0A317WV79_9EURO</name>
<evidence type="ECO:0000313" key="2">
    <source>
        <dbReference type="Proteomes" id="UP000246702"/>
    </source>
</evidence>
<comment type="caution">
    <text evidence="1">The sequence shown here is derived from an EMBL/GenBank/DDBJ whole genome shotgun (WGS) entry which is preliminary data.</text>
</comment>
<dbReference type="AlphaFoldDB" id="A0A317WV79"/>
<dbReference type="Proteomes" id="UP000246702">
    <property type="component" value="Unassembled WGS sequence"/>
</dbReference>
<reference evidence="1 2" key="1">
    <citation type="submission" date="2016-12" db="EMBL/GenBank/DDBJ databases">
        <title>The genomes of Aspergillus section Nigri reveals drivers in fungal speciation.</title>
        <authorList>
            <consortium name="DOE Joint Genome Institute"/>
            <person name="Vesth T.C."/>
            <person name="Nybo J."/>
            <person name="Theobald S."/>
            <person name="Brandl J."/>
            <person name="Frisvad J.C."/>
            <person name="Nielsen K.F."/>
            <person name="Lyhne E.K."/>
            <person name="Kogle M.E."/>
            <person name="Kuo A."/>
            <person name="Riley R."/>
            <person name="Clum A."/>
            <person name="Nolan M."/>
            <person name="Lipzen A."/>
            <person name="Salamov A."/>
            <person name="Henrissat B."/>
            <person name="Wiebenga A."/>
            <person name="De Vries R.P."/>
            <person name="Grigoriev I.V."/>
            <person name="Mortensen U.H."/>
            <person name="Andersen M.R."/>
            <person name="Baker S.E."/>
        </authorList>
    </citation>
    <scope>NUCLEOTIDE SEQUENCE [LARGE SCALE GENOMIC DNA]</scope>
    <source>
        <strain evidence="1 2">CBS 115572</strain>
    </source>
</reference>
<organism evidence="1 2">
    <name type="scientific">Aspergillus sclerotioniger CBS 115572</name>
    <dbReference type="NCBI Taxonomy" id="1450535"/>
    <lineage>
        <taxon>Eukaryota</taxon>
        <taxon>Fungi</taxon>
        <taxon>Dikarya</taxon>
        <taxon>Ascomycota</taxon>
        <taxon>Pezizomycotina</taxon>
        <taxon>Eurotiomycetes</taxon>
        <taxon>Eurotiomycetidae</taxon>
        <taxon>Eurotiales</taxon>
        <taxon>Aspergillaceae</taxon>
        <taxon>Aspergillus</taxon>
        <taxon>Aspergillus subgen. Circumdati</taxon>
    </lineage>
</organism>
<accession>A0A317WV79</accession>
<proteinExistence type="predicted"/>
<gene>
    <name evidence="1" type="ORF">BO94DRAFT_21263</name>
</gene>
<keyword evidence="2" id="KW-1185">Reference proteome</keyword>
<dbReference type="EMBL" id="MSFK01000010">
    <property type="protein sequence ID" value="PWY90266.1"/>
    <property type="molecule type" value="Genomic_DNA"/>
</dbReference>
<sequence>MFSQSLFKEISCSYPACRTIKDSVCTAGIVDSSLDHTAIIIGAWINSGVWFDALAFILHVYYVCGAHDERDSYGDSRSMKKIG</sequence>
<dbReference type="GeneID" id="37108308"/>
<protein>
    <submittedName>
        <fullName evidence="1">Uncharacterized protein</fullName>
    </submittedName>
</protein>